<dbReference type="SUPFAM" id="SSF53822">
    <property type="entry name" value="Periplasmic binding protein-like I"/>
    <property type="match status" value="1"/>
</dbReference>
<keyword evidence="4" id="KW-0805">Transcription regulation</keyword>
<feature type="domain" description="IclR-ED" evidence="7">
    <location>
        <begin position="510"/>
        <end position="692"/>
    </location>
</feature>
<dbReference type="Pfam" id="PF13407">
    <property type="entry name" value="Peripla_BP_4"/>
    <property type="match status" value="1"/>
</dbReference>
<dbReference type="Gene3D" id="3.40.50.2300">
    <property type="match status" value="2"/>
</dbReference>
<evidence type="ECO:0000313" key="8">
    <source>
        <dbReference type="EMBL" id="MDR6288746.1"/>
    </source>
</evidence>
<dbReference type="PANTHER" id="PTHR46847:SF2">
    <property type="entry name" value="ABC TRANSPORTER SUGAR-BINDING PROTEIN"/>
    <property type="match status" value="1"/>
</dbReference>
<keyword evidence="8" id="KW-0813">Transport</keyword>
<comment type="caution">
    <text evidence="8">The sequence shown here is derived from an EMBL/GenBank/DDBJ whole genome shotgun (WGS) entry which is preliminary data.</text>
</comment>
<dbReference type="InterPro" id="IPR029016">
    <property type="entry name" value="GAF-like_dom_sf"/>
</dbReference>
<comment type="similarity">
    <text evidence="2">Belongs to the bacterial solute-binding protein 2 family.</text>
</comment>
<evidence type="ECO:0000256" key="1">
    <source>
        <dbReference type="ARBA" id="ARBA00004196"/>
    </source>
</evidence>
<gene>
    <name evidence="8" type="ORF">E9232_001253</name>
</gene>
<dbReference type="PROSITE" id="PS51077">
    <property type="entry name" value="HTH_ICLR"/>
    <property type="match status" value="1"/>
</dbReference>
<dbReference type="InterPro" id="IPR014757">
    <property type="entry name" value="Tscrpt_reg_IclR_C"/>
</dbReference>
<keyword evidence="9" id="KW-1185">Reference proteome</keyword>
<dbReference type="PROSITE" id="PS51078">
    <property type="entry name" value="ICLR_ED"/>
    <property type="match status" value="1"/>
</dbReference>
<keyword evidence="5" id="KW-0804">Transcription</keyword>
<dbReference type="SUPFAM" id="SSF55781">
    <property type="entry name" value="GAF domain-like"/>
    <property type="match status" value="1"/>
</dbReference>
<evidence type="ECO:0000256" key="2">
    <source>
        <dbReference type="ARBA" id="ARBA00007639"/>
    </source>
</evidence>
<dbReference type="Pfam" id="PF09339">
    <property type="entry name" value="HTH_IclR"/>
    <property type="match status" value="1"/>
</dbReference>
<dbReference type="PANTHER" id="PTHR46847">
    <property type="entry name" value="D-ALLOSE-BINDING PERIPLASMIC PROTEIN-RELATED"/>
    <property type="match status" value="1"/>
</dbReference>
<feature type="domain" description="HTH iclR-type" evidence="6">
    <location>
        <begin position="448"/>
        <end position="509"/>
    </location>
</feature>
<dbReference type="Gene3D" id="1.10.10.10">
    <property type="entry name" value="Winged helix-like DNA-binding domain superfamily/Winged helix DNA-binding domain"/>
    <property type="match status" value="2"/>
</dbReference>
<accession>A0ABU1JJF3</accession>
<keyword evidence="3" id="KW-0732">Signal</keyword>
<organism evidence="8 9">
    <name type="scientific">Inquilinus ginsengisoli</name>
    <dbReference type="NCBI Taxonomy" id="363840"/>
    <lineage>
        <taxon>Bacteria</taxon>
        <taxon>Pseudomonadati</taxon>
        <taxon>Pseudomonadota</taxon>
        <taxon>Alphaproteobacteria</taxon>
        <taxon>Rhodospirillales</taxon>
        <taxon>Rhodospirillaceae</taxon>
        <taxon>Inquilinus</taxon>
    </lineage>
</organism>
<dbReference type="InterPro" id="IPR005471">
    <property type="entry name" value="Tscrpt_reg_IclR_N"/>
</dbReference>
<dbReference type="EMBL" id="JAVDPW010000002">
    <property type="protein sequence ID" value="MDR6288746.1"/>
    <property type="molecule type" value="Genomic_DNA"/>
</dbReference>
<protein>
    <submittedName>
        <fullName evidence="8">ABC-type sugar transport system substrate-binding protein</fullName>
    </submittedName>
</protein>
<evidence type="ECO:0000256" key="3">
    <source>
        <dbReference type="ARBA" id="ARBA00022729"/>
    </source>
</evidence>
<evidence type="ECO:0000313" key="9">
    <source>
        <dbReference type="Proteomes" id="UP001262410"/>
    </source>
</evidence>
<comment type="subcellular location">
    <subcellularLocation>
        <location evidence="1">Cell envelope</location>
    </subcellularLocation>
</comment>
<dbReference type="SUPFAM" id="SSF46785">
    <property type="entry name" value="Winged helix' DNA-binding domain"/>
    <property type="match status" value="2"/>
</dbReference>
<evidence type="ECO:0000256" key="4">
    <source>
        <dbReference type="ARBA" id="ARBA00023015"/>
    </source>
</evidence>
<dbReference type="Gene3D" id="3.30.450.40">
    <property type="match status" value="1"/>
</dbReference>
<dbReference type="SMART" id="SM00346">
    <property type="entry name" value="HTH_ICLR"/>
    <property type="match status" value="1"/>
</dbReference>
<evidence type="ECO:0000256" key="5">
    <source>
        <dbReference type="ARBA" id="ARBA00023163"/>
    </source>
</evidence>
<dbReference type="InterPro" id="IPR028082">
    <property type="entry name" value="Peripla_BP_I"/>
</dbReference>
<dbReference type="InterPro" id="IPR025997">
    <property type="entry name" value="SBP_2_dom"/>
</dbReference>
<proteinExistence type="inferred from homology"/>
<name>A0ABU1JJF3_9PROT</name>
<reference evidence="8 9" key="1">
    <citation type="submission" date="2023-07" db="EMBL/GenBank/DDBJ databases">
        <title>Sorghum-associated microbial communities from plants grown in Nebraska, USA.</title>
        <authorList>
            <person name="Schachtman D."/>
        </authorList>
    </citation>
    <scope>NUCLEOTIDE SEQUENCE [LARGE SCALE GENOMIC DNA]</scope>
    <source>
        <strain evidence="8 9">584</strain>
    </source>
</reference>
<dbReference type="RefSeq" id="WP_309792769.1">
    <property type="nucleotide sequence ID" value="NZ_JAVDPW010000002.1"/>
</dbReference>
<keyword evidence="8" id="KW-0762">Sugar transport</keyword>
<evidence type="ECO:0000259" key="7">
    <source>
        <dbReference type="PROSITE" id="PS51078"/>
    </source>
</evidence>
<dbReference type="Proteomes" id="UP001262410">
    <property type="component" value="Unassembled WGS sequence"/>
</dbReference>
<sequence>MTGQRQSGVDILLGIVDRLTGAPGGAAVAALAEGLAVPRSSLYAVLRPMLAAGWLDAPRRGTVRLGAAWFDLAVALEAGPQPAPARARPQTSTAPARSFLWNPDFTELVDAAPHARPPPYVFGFSNGSRANLWRQGLIHGVQFAAADHADRIATLRIANADDDPAAQARDIDAFRAMGVDALIVSPLETEALLPPLARACAAGLPVVMVDRLLGDAGHSLIQVAGPDTAIGRLPAQWLVETLGGRGSVVMMVGAPEIGPLLRRARAAQEVFSLAPGIRILETVHTEMLVAAGRRAMAGLIERWGDAIDGVWCDSGLHGAGSIQAWVDAGRDGRVPPHTGGDQNAVYQLAVLHGVPLAAMDFPPAMGIRAVEVGLDILAGRTLPRRIEVHTPLVVSRGWETASVRADIFVEDHVRWDRPPTLVLGHGMGEDYDPNTFVVGKGATAEGAARSILRTLDILVWLKAHGGEAGTAELLEAVAMPRSSLHDLLGPLVGHGLLQRGQRGRIRAGPRVRAAGFAALGIADLAAAVEPALDGLARSHGGSAALAVLQGERCAIALSRAAPGAAPIAVGSRTPVNWTLAGRLLVSALPERRLRWLLAAHARPRRDSGKPLTLPELMAAIRAEGDQKVASIAGETCPDTGEAARPLLGLDGQVRAVLLLRVPVGALPAARAALEGLALPETEPFLQTEAVLT</sequence>
<dbReference type="InterPro" id="IPR036388">
    <property type="entry name" value="WH-like_DNA-bd_sf"/>
</dbReference>
<dbReference type="InterPro" id="IPR036390">
    <property type="entry name" value="WH_DNA-bd_sf"/>
</dbReference>
<evidence type="ECO:0000259" key="6">
    <source>
        <dbReference type="PROSITE" id="PS51077"/>
    </source>
</evidence>